<dbReference type="Gene3D" id="3.60.15.10">
    <property type="entry name" value="Ribonuclease Z/Hydroxyacylglutathione hydrolase-like"/>
    <property type="match status" value="1"/>
</dbReference>
<dbReference type="EMBL" id="QXQA01000004">
    <property type="protein sequence ID" value="RIX53613.1"/>
    <property type="molecule type" value="Genomic_DNA"/>
</dbReference>
<comment type="catalytic activity">
    <reaction evidence="3">
        <text>3',5'-cyclic UMP + H2O = UMP + H(+)</text>
        <dbReference type="Rhea" id="RHEA:70575"/>
        <dbReference type="ChEBI" id="CHEBI:15377"/>
        <dbReference type="ChEBI" id="CHEBI:15378"/>
        <dbReference type="ChEBI" id="CHEBI:57865"/>
        <dbReference type="ChEBI" id="CHEBI:184387"/>
    </reaction>
    <physiologicalReaction direction="left-to-right" evidence="3">
        <dbReference type="Rhea" id="RHEA:70576"/>
    </physiologicalReaction>
</comment>
<evidence type="ECO:0000259" key="4">
    <source>
        <dbReference type="SMART" id="SM00849"/>
    </source>
</evidence>
<feature type="domain" description="Metallo-beta-lactamase" evidence="4">
    <location>
        <begin position="39"/>
        <end position="232"/>
    </location>
</feature>
<comment type="caution">
    <text evidence="5">The sequence shown here is derived from an EMBL/GenBank/DDBJ whole genome shotgun (WGS) entry which is preliminary data.</text>
</comment>
<dbReference type="OrthoDB" id="9800940at2"/>
<reference evidence="5 6" key="1">
    <citation type="submission" date="2018-09" db="EMBL/GenBank/DDBJ databases">
        <title>Paenibacillus aracenensis nov. sp. isolated from a cave in southern Spain.</title>
        <authorList>
            <person name="Jurado V."/>
            <person name="Gutierrez-Patricio S."/>
            <person name="Gonzalez-Pimentel J.L."/>
            <person name="Miller A.Z."/>
            <person name="Laiz L."/>
            <person name="Saiz-Jimenez C."/>
        </authorList>
    </citation>
    <scope>NUCLEOTIDE SEQUENCE [LARGE SCALE GENOMIC DNA]</scope>
    <source>
        <strain evidence="5 6">DSM 22867</strain>
    </source>
</reference>
<dbReference type="InterPro" id="IPR001279">
    <property type="entry name" value="Metallo-B-lactamas"/>
</dbReference>
<keyword evidence="6" id="KW-1185">Reference proteome</keyword>
<evidence type="ECO:0000313" key="5">
    <source>
        <dbReference type="EMBL" id="RIX53613.1"/>
    </source>
</evidence>
<evidence type="ECO:0000256" key="1">
    <source>
        <dbReference type="ARBA" id="ARBA00034221"/>
    </source>
</evidence>
<evidence type="ECO:0000256" key="2">
    <source>
        <dbReference type="ARBA" id="ARBA00034301"/>
    </source>
</evidence>
<organism evidence="5 6">
    <name type="scientific">Paenibacillus nanensis</name>
    <dbReference type="NCBI Taxonomy" id="393251"/>
    <lineage>
        <taxon>Bacteria</taxon>
        <taxon>Bacillati</taxon>
        <taxon>Bacillota</taxon>
        <taxon>Bacilli</taxon>
        <taxon>Bacillales</taxon>
        <taxon>Paenibacillaceae</taxon>
        <taxon>Paenibacillus</taxon>
    </lineage>
</organism>
<dbReference type="RefSeq" id="WP_119599260.1">
    <property type="nucleotide sequence ID" value="NZ_QXQA01000004.1"/>
</dbReference>
<evidence type="ECO:0000256" key="3">
    <source>
        <dbReference type="ARBA" id="ARBA00048505"/>
    </source>
</evidence>
<proteinExistence type="predicted"/>
<accession>A0A3A1V4R9</accession>
<comment type="catalytic activity">
    <reaction evidence="1">
        <text>3',5'-cyclic CMP + H2O = CMP + H(+)</text>
        <dbReference type="Rhea" id="RHEA:72675"/>
        <dbReference type="ChEBI" id="CHEBI:15377"/>
        <dbReference type="ChEBI" id="CHEBI:15378"/>
        <dbReference type="ChEBI" id="CHEBI:58003"/>
        <dbReference type="ChEBI" id="CHEBI:60377"/>
    </reaction>
    <physiologicalReaction direction="left-to-right" evidence="1">
        <dbReference type="Rhea" id="RHEA:72676"/>
    </physiologicalReaction>
</comment>
<protein>
    <submittedName>
        <fullName evidence="5">MBL fold metallo-hydrolase</fullName>
    </submittedName>
</protein>
<sequence>MTTTITFRGTGDSQGVPRVYCECAVCEEARIGGGNNRRYRSSLQINDSETGVTWIDCGPDWGRQMEEAKLRRIDRMLITHAHFDHIGGLPEWYDVSRWSGERGTAYAPSEVIAEIQSRFPWLEARIDYIPFDDTLAIGRWDVTPWRVNHGKNGYSYAFKFVHRETRYIWVYCPDAIDLTEEQQKPLRDADLLILGTSFFHEPYPRESRSLYDVREALELIREWKPKRALFTHLSHDIDVNKQEVLPPHVQFATTGLRIELQ</sequence>
<dbReference type="SUPFAM" id="SSF56281">
    <property type="entry name" value="Metallo-hydrolase/oxidoreductase"/>
    <property type="match status" value="1"/>
</dbReference>
<dbReference type="Pfam" id="PF12706">
    <property type="entry name" value="Lactamase_B_2"/>
    <property type="match status" value="1"/>
</dbReference>
<dbReference type="PANTHER" id="PTHR42663">
    <property type="entry name" value="HYDROLASE C777.06C-RELATED-RELATED"/>
    <property type="match status" value="1"/>
</dbReference>
<comment type="function">
    <text evidence="2">Counteracts the endogenous Pycsar antiviral defense system. Phosphodiesterase that enables metal-dependent hydrolysis of host cyclic nucleotide Pycsar defense signals such as cCMP and cUMP.</text>
</comment>
<dbReference type="SMART" id="SM00849">
    <property type="entry name" value="Lactamase_B"/>
    <property type="match status" value="1"/>
</dbReference>
<name>A0A3A1V4R9_9BACL</name>
<gene>
    <name evidence="5" type="ORF">D3P08_09295</name>
</gene>
<dbReference type="CDD" id="cd16279">
    <property type="entry name" value="metallo-hydrolase-like_MBL-fold"/>
    <property type="match status" value="1"/>
</dbReference>
<dbReference type="InterPro" id="IPR036866">
    <property type="entry name" value="RibonucZ/Hydroxyglut_hydro"/>
</dbReference>
<dbReference type="PANTHER" id="PTHR42663:SF6">
    <property type="entry name" value="HYDROLASE C777.06C-RELATED"/>
    <property type="match status" value="1"/>
</dbReference>
<evidence type="ECO:0000313" key="6">
    <source>
        <dbReference type="Proteomes" id="UP000266482"/>
    </source>
</evidence>
<keyword evidence="5" id="KW-0378">Hydrolase</keyword>
<dbReference type="GO" id="GO:0016787">
    <property type="term" value="F:hydrolase activity"/>
    <property type="evidence" value="ECO:0007669"/>
    <property type="project" value="UniProtKB-KW"/>
</dbReference>
<dbReference type="Proteomes" id="UP000266482">
    <property type="component" value="Unassembled WGS sequence"/>
</dbReference>
<dbReference type="AlphaFoldDB" id="A0A3A1V4R9"/>